<name>A0A1Q9LFR1_9PSEU</name>
<reference evidence="3 4" key="1">
    <citation type="submission" date="2016-10" db="EMBL/GenBank/DDBJ databases">
        <title>The Draft Genome Sequence of Actinokineospora bangkokensis 44EHWT reveals the biosynthetic pathway of antifungal compounds Thailandins with unusual extender unit butylmalonyl-CoA.</title>
        <authorList>
            <person name="Greule A."/>
            <person name="Intra B."/>
            <person name="Flemming S."/>
            <person name="Rommel M.G."/>
            <person name="Panbangred W."/>
            <person name="Bechthold A."/>
        </authorList>
    </citation>
    <scope>NUCLEOTIDE SEQUENCE [LARGE SCALE GENOMIC DNA]</scope>
    <source>
        <strain evidence="3 4">44EHW</strain>
    </source>
</reference>
<proteinExistence type="predicted"/>
<evidence type="ECO:0000256" key="2">
    <source>
        <dbReference type="SAM" id="Phobius"/>
    </source>
</evidence>
<feature type="transmembrane region" description="Helical" evidence="2">
    <location>
        <begin position="47"/>
        <end position="68"/>
    </location>
</feature>
<feature type="region of interest" description="Disordered" evidence="1">
    <location>
        <begin position="208"/>
        <end position="241"/>
    </location>
</feature>
<keyword evidence="2" id="KW-0812">Transmembrane</keyword>
<keyword evidence="4" id="KW-1185">Reference proteome</keyword>
<organism evidence="3 4">
    <name type="scientific">Actinokineospora bangkokensis</name>
    <dbReference type="NCBI Taxonomy" id="1193682"/>
    <lineage>
        <taxon>Bacteria</taxon>
        <taxon>Bacillati</taxon>
        <taxon>Actinomycetota</taxon>
        <taxon>Actinomycetes</taxon>
        <taxon>Pseudonocardiales</taxon>
        <taxon>Pseudonocardiaceae</taxon>
        <taxon>Actinokineospora</taxon>
    </lineage>
</organism>
<sequence>MTEPGSTAGPEAEVRAALRAAVVGEPPLALDRDAVFAAGRGRARRRALVQGVAAVAFVAALAGGIAVADRVAAPHRAPVAAGPSTAVDPPVLGLVRDRAVLDRMSDALAAAPVTWPADVTGKVGGFGPWYRFSDYATLYTTLRTPTGDRVLTVRVTGPDPAAADRPPCPVGTGDLGCRVEPLPGGALVRRQVGRDVGFAFVRADGSSTLVSESDPERGSTRGQVLPDATLRQLATLPGLAP</sequence>
<gene>
    <name evidence="3" type="ORF">BJP25_30370</name>
</gene>
<protein>
    <submittedName>
        <fullName evidence="3">Uncharacterized protein</fullName>
    </submittedName>
</protein>
<dbReference type="AlphaFoldDB" id="A0A1Q9LFR1"/>
<keyword evidence="2" id="KW-1133">Transmembrane helix</keyword>
<keyword evidence="2" id="KW-0472">Membrane</keyword>
<comment type="caution">
    <text evidence="3">The sequence shown here is derived from an EMBL/GenBank/DDBJ whole genome shotgun (WGS) entry which is preliminary data.</text>
</comment>
<accession>A0A1Q9LFR1</accession>
<evidence type="ECO:0000256" key="1">
    <source>
        <dbReference type="SAM" id="MobiDB-lite"/>
    </source>
</evidence>
<dbReference type="STRING" id="1193682.BJP25_30370"/>
<evidence type="ECO:0000313" key="3">
    <source>
        <dbReference type="EMBL" id="OLR90868.1"/>
    </source>
</evidence>
<dbReference type="Proteomes" id="UP000186040">
    <property type="component" value="Unassembled WGS sequence"/>
</dbReference>
<dbReference type="EMBL" id="MKQR01000026">
    <property type="protein sequence ID" value="OLR90868.1"/>
    <property type="molecule type" value="Genomic_DNA"/>
</dbReference>
<evidence type="ECO:0000313" key="4">
    <source>
        <dbReference type="Proteomes" id="UP000186040"/>
    </source>
</evidence>
<dbReference type="OrthoDB" id="9993365at2"/>
<dbReference type="RefSeq" id="WP_075977538.1">
    <property type="nucleotide sequence ID" value="NZ_MKQR01000026.1"/>
</dbReference>